<dbReference type="RefSeq" id="WP_320002822.1">
    <property type="nucleotide sequence ID" value="NZ_JAUHJS010000001.1"/>
</dbReference>
<name>A0ABT8F1H0_9BACT</name>
<dbReference type="InterPro" id="IPR032284">
    <property type="entry name" value="RecQ_Zn-bd"/>
</dbReference>
<dbReference type="EMBL" id="JAUHJS010000001">
    <property type="protein sequence ID" value="MDN4164296.1"/>
    <property type="molecule type" value="Genomic_DNA"/>
</dbReference>
<dbReference type="SMART" id="SM00487">
    <property type="entry name" value="DEXDc"/>
    <property type="match status" value="1"/>
</dbReference>
<protein>
    <recommendedName>
        <fullName evidence="11">ATP-dependent DNA helicase RecQ</fullName>
        <ecNumber evidence="10">5.6.2.4</ecNumber>
    </recommendedName>
    <alternativeName>
        <fullName evidence="12">DNA 3'-5' helicase RecQ</fullName>
    </alternativeName>
</protein>
<dbReference type="Pfam" id="PF00271">
    <property type="entry name" value="Helicase_C"/>
    <property type="match status" value="1"/>
</dbReference>
<evidence type="ECO:0000256" key="5">
    <source>
        <dbReference type="ARBA" id="ARBA00022806"/>
    </source>
</evidence>
<dbReference type="CDD" id="cd17920">
    <property type="entry name" value="DEXHc_RecQ"/>
    <property type="match status" value="1"/>
</dbReference>
<evidence type="ECO:0000256" key="9">
    <source>
        <dbReference type="ARBA" id="ARBA00034617"/>
    </source>
</evidence>
<evidence type="ECO:0000259" key="13">
    <source>
        <dbReference type="PROSITE" id="PS51192"/>
    </source>
</evidence>
<keyword evidence="5 15" id="KW-0347">Helicase</keyword>
<feature type="domain" description="Helicase C-terminal" evidence="14">
    <location>
        <begin position="222"/>
        <end position="365"/>
    </location>
</feature>
<reference evidence="15" key="1">
    <citation type="submission" date="2023-06" db="EMBL/GenBank/DDBJ databases">
        <title>Cytophagales bacterium Strain LB-30, isolated from soil.</title>
        <authorList>
            <person name="Liu B."/>
        </authorList>
    </citation>
    <scope>NUCLEOTIDE SEQUENCE</scope>
    <source>
        <strain evidence="15">LB-30</strain>
    </source>
</reference>
<evidence type="ECO:0000256" key="11">
    <source>
        <dbReference type="ARBA" id="ARBA00044535"/>
    </source>
</evidence>
<dbReference type="Gene3D" id="3.40.50.300">
    <property type="entry name" value="P-loop containing nucleotide triphosphate hydrolases"/>
    <property type="match status" value="2"/>
</dbReference>
<dbReference type="Pfam" id="PF16124">
    <property type="entry name" value="RecQ_Zn_bind"/>
    <property type="match status" value="1"/>
</dbReference>
<feature type="domain" description="Helicase ATP-binding" evidence="13">
    <location>
        <begin position="29"/>
        <end position="197"/>
    </location>
</feature>
<dbReference type="Gene3D" id="1.10.10.10">
    <property type="entry name" value="Winged helix-like DNA-binding domain superfamily/Winged helix DNA-binding domain"/>
    <property type="match status" value="1"/>
</dbReference>
<dbReference type="PROSITE" id="PS51194">
    <property type="entry name" value="HELICASE_CTER"/>
    <property type="match status" value="1"/>
</dbReference>
<evidence type="ECO:0000313" key="15">
    <source>
        <dbReference type="EMBL" id="MDN4164296.1"/>
    </source>
</evidence>
<evidence type="ECO:0000256" key="6">
    <source>
        <dbReference type="ARBA" id="ARBA00022840"/>
    </source>
</evidence>
<dbReference type="SUPFAM" id="SSF52540">
    <property type="entry name" value="P-loop containing nucleoside triphosphate hydrolases"/>
    <property type="match status" value="1"/>
</dbReference>
<dbReference type="EC" id="5.6.2.4" evidence="10"/>
<keyword evidence="4" id="KW-0378">Hydrolase</keyword>
<dbReference type="InterPro" id="IPR036388">
    <property type="entry name" value="WH-like_DNA-bd_sf"/>
</dbReference>
<keyword evidence="6" id="KW-0067">ATP-binding</keyword>
<dbReference type="PANTHER" id="PTHR13710:SF105">
    <property type="entry name" value="ATP-DEPENDENT DNA HELICASE Q1"/>
    <property type="match status" value="1"/>
</dbReference>
<accession>A0ABT8F1H0</accession>
<organism evidence="15 16">
    <name type="scientific">Shiella aurantiaca</name>
    <dbReference type="NCBI Taxonomy" id="3058365"/>
    <lineage>
        <taxon>Bacteria</taxon>
        <taxon>Pseudomonadati</taxon>
        <taxon>Bacteroidota</taxon>
        <taxon>Cytophagia</taxon>
        <taxon>Cytophagales</taxon>
        <taxon>Shiellaceae</taxon>
        <taxon>Shiella</taxon>
    </lineage>
</organism>
<dbReference type="CDD" id="cd18794">
    <property type="entry name" value="SF2_C_RecQ"/>
    <property type="match status" value="1"/>
</dbReference>
<keyword evidence="3" id="KW-0547">Nucleotide-binding</keyword>
<evidence type="ECO:0000256" key="12">
    <source>
        <dbReference type="ARBA" id="ARBA00044550"/>
    </source>
</evidence>
<comment type="caution">
    <text evidence="15">The sequence shown here is derived from an EMBL/GenBank/DDBJ whole genome shotgun (WGS) entry which is preliminary data.</text>
</comment>
<keyword evidence="2" id="KW-0479">Metal-binding</keyword>
<evidence type="ECO:0000256" key="8">
    <source>
        <dbReference type="ARBA" id="ARBA00023235"/>
    </source>
</evidence>
<evidence type="ECO:0000256" key="4">
    <source>
        <dbReference type="ARBA" id="ARBA00022801"/>
    </source>
</evidence>
<evidence type="ECO:0000259" key="14">
    <source>
        <dbReference type="PROSITE" id="PS51194"/>
    </source>
</evidence>
<evidence type="ECO:0000256" key="3">
    <source>
        <dbReference type="ARBA" id="ARBA00022741"/>
    </source>
</evidence>
<sequence>MKIVHNPYDLLKKYWGYDTFRPLQEDIVNAVGRDLKDVLALLPTGGGKSICFQVPGLMRPGMTVVISPLIALMKDQVENLKKRKIPAAAIYSGMSQRQIDIILNNCLYQAYQFLYVSPERVDTEMFRDRFQRIPIGLIAVDEAHCISQWGYDFRPHYLKLASLRELQPYVPIIALTATATYKVQQDIIEKLGFNKGYEVFQASFARKNLSYSVRREDDKDNKLVEILQKVPGTAIVYVRSRKRTKEVAYWLHSHGIKADYYHAGLSNDERSKKQDAWIRNFTRVIVATNAFGMGIDKPDVRLVVHLDLPDSLEAYYQEAGRAGRDEKKAYAVVLYNQEDIDSLRSRLKQAHPTIEFIRKVYQSLANYYKIAVGSSQLVSYDFSMEDFCRQYQFTISETFHALKKLEEEGYIQFNESYHQPSRVHLILKQKDLYQFQVENENFDVILKLLLRTYGGEIYFQFVRISEQQLARLAKISEEELVKQLEYLDKLNVVVYDRQKESPQMTFVTARMDASKLPLNKEAMQERQQRAEAKANAVIHYVENTKRCRTQLLLEYFDETNYLSCGVCDNCLENKRHLGLQEDLAKEEVRVLEVLKEKATRMEKLMEPSPLPKHYFVQMIREMHDDNRLIVEANGMVRIKNQ</sequence>
<dbReference type="InterPro" id="IPR011545">
    <property type="entry name" value="DEAD/DEAH_box_helicase_dom"/>
</dbReference>
<evidence type="ECO:0000256" key="10">
    <source>
        <dbReference type="ARBA" id="ARBA00034808"/>
    </source>
</evidence>
<evidence type="ECO:0000313" key="16">
    <source>
        <dbReference type="Proteomes" id="UP001168552"/>
    </source>
</evidence>
<dbReference type="Proteomes" id="UP001168552">
    <property type="component" value="Unassembled WGS sequence"/>
</dbReference>
<keyword evidence="16" id="KW-1185">Reference proteome</keyword>
<keyword evidence="7" id="KW-0238">DNA-binding</keyword>
<proteinExistence type="inferred from homology"/>
<dbReference type="PROSITE" id="PS51192">
    <property type="entry name" value="HELICASE_ATP_BIND_1"/>
    <property type="match status" value="1"/>
</dbReference>
<dbReference type="GO" id="GO:0004386">
    <property type="term" value="F:helicase activity"/>
    <property type="evidence" value="ECO:0007669"/>
    <property type="project" value="UniProtKB-KW"/>
</dbReference>
<dbReference type="InterPro" id="IPR014001">
    <property type="entry name" value="Helicase_ATP-bd"/>
</dbReference>
<dbReference type="Pfam" id="PF00270">
    <property type="entry name" value="DEAD"/>
    <property type="match status" value="1"/>
</dbReference>
<gene>
    <name evidence="15" type="ORF">QWY31_02220</name>
</gene>
<comment type="similarity">
    <text evidence="1">Belongs to the helicase family. RecQ subfamily.</text>
</comment>
<evidence type="ECO:0000256" key="1">
    <source>
        <dbReference type="ARBA" id="ARBA00005446"/>
    </source>
</evidence>
<dbReference type="InterPro" id="IPR001650">
    <property type="entry name" value="Helicase_C-like"/>
</dbReference>
<dbReference type="SMART" id="SM00490">
    <property type="entry name" value="HELICc"/>
    <property type="match status" value="1"/>
</dbReference>
<evidence type="ECO:0000256" key="2">
    <source>
        <dbReference type="ARBA" id="ARBA00022723"/>
    </source>
</evidence>
<evidence type="ECO:0000256" key="7">
    <source>
        <dbReference type="ARBA" id="ARBA00023125"/>
    </source>
</evidence>
<dbReference type="InterPro" id="IPR004589">
    <property type="entry name" value="DNA_helicase_ATP-dep_RecQ"/>
</dbReference>
<dbReference type="NCBIfam" id="TIGR00614">
    <property type="entry name" value="recQ_fam"/>
    <property type="match status" value="1"/>
</dbReference>
<dbReference type="PANTHER" id="PTHR13710">
    <property type="entry name" value="DNA HELICASE RECQ FAMILY MEMBER"/>
    <property type="match status" value="1"/>
</dbReference>
<dbReference type="InterPro" id="IPR027417">
    <property type="entry name" value="P-loop_NTPase"/>
</dbReference>
<comment type="catalytic activity">
    <reaction evidence="9">
        <text>Couples ATP hydrolysis with the unwinding of duplex DNA by translocating in the 3'-5' direction.</text>
        <dbReference type="EC" id="5.6.2.4"/>
    </reaction>
</comment>
<keyword evidence="8" id="KW-0413">Isomerase</keyword>